<evidence type="ECO:0000256" key="13">
    <source>
        <dbReference type="HAMAP-Rule" id="MF_00113"/>
    </source>
</evidence>
<dbReference type="InterPro" id="IPR042118">
    <property type="entry name" value="QueA_dom1"/>
</dbReference>
<keyword evidence="14" id="KW-0328">Glycosyltransferase</keyword>
<dbReference type="InterPro" id="IPR036100">
    <property type="entry name" value="QueA_sf"/>
</dbReference>
<comment type="function">
    <text evidence="13">Transfers and isomerizes the ribose moiety from AdoMet to the 7-aminomethyl group of 7-deazaguanine (preQ1-tRNA) to give epoxyqueuosine (oQ-tRNA).</text>
</comment>
<dbReference type="InterPro" id="IPR042119">
    <property type="entry name" value="QueA_dom2"/>
</dbReference>
<dbReference type="InterPro" id="IPR003699">
    <property type="entry name" value="QueA"/>
</dbReference>
<dbReference type="AlphaFoldDB" id="A0A0S4LMT2"/>
<evidence type="ECO:0000256" key="7">
    <source>
        <dbReference type="ARBA" id="ARBA00022785"/>
    </source>
</evidence>
<evidence type="ECO:0000256" key="6">
    <source>
        <dbReference type="ARBA" id="ARBA00022691"/>
    </source>
</evidence>
<evidence type="ECO:0000313" key="15">
    <source>
        <dbReference type="Proteomes" id="UP000198736"/>
    </source>
</evidence>
<evidence type="ECO:0000256" key="8">
    <source>
        <dbReference type="ARBA" id="ARBA00052751"/>
    </source>
</evidence>
<keyword evidence="4 13" id="KW-0963">Cytoplasm</keyword>
<protein>
    <recommendedName>
        <fullName evidence="11 13">S-adenosylmethionine:tRNA ribosyltransferase-isomerase</fullName>
        <ecNumber evidence="10 13">2.4.99.17</ecNumber>
    </recommendedName>
    <alternativeName>
        <fullName evidence="12 13">Queuosine biosynthesis protein QueA</fullName>
    </alternativeName>
</protein>
<dbReference type="OrthoDB" id="9805933at2"/>
<dbReference type="NCBIfam" id="NF001140">
    <property type="entry name" value="PRK00147.1"/>
    <property type="match status" value="1"/>
</dbReference>
<evidence type="ECO:0000256" key="12">
    <source>
        <dbReference type="ARBA" id="ARBA00076160"/>
    </source>
</evidence>
<dbReference type="UniPathway" id="UPA00392"/>
<proteinExistence type="inferred from homology"/>
<dbReference type="EMBL" id="CZPZ01000032">
    <property type="protein sequence ID" value="CUS38559.1"/>
    <property type="molecule type" value="Genomic_DNA"/>
</dbReference>
<dbReference type="Proteomes" id="UP000198736">
    <property type="component" value="Unassembled WGS sequence"/>
</dbReference>
<comment type="pathway">
    <text evidence="2 13">tRNA modification; tRNA-queuosine biosynthesis.</text>
</comment>
<keyword evidence="15" id="KW-1185">Reference proteome</keyword>
<keyword evidence="14" id="KW-0413">Isomerase</keyword>
<keyword evidence="5 13" id="KW-0808">Transferase</keyword>
<name>A0A0S4LMT2_9BACT</name>
<sequence>MHLSEFDFPFDPSLIALQPVSPRDRARLLVVDRATERLTHRHIADLPLILKPGDLLVVNDTKVMAARVPGIKKPIGTPVEILFVRELSEGRWEIMVKGSFRIGQVIEFDQQSRATIVKRDATGTEVIVESPAPVTRLLQERGVMPLPPYIKRTPIHEDRRWYQTVFAKHEGAIAAPTAGLHFTEDLFQRLNVSGIKIAAVTLHVGPGTFKPVTTERIEDHQMGAEAFTISEGTARAIQKTKQAGGRVVAVGTTVVRTLETVAKEKREIVPMSGESRLFITPGFQFKVVDAVMTNFHLPRTTLLMLVSAFAGIEPMRKAYEEVVKERYRFYSYGDAMLIL</sequence>
<dbReference type="GO" id="GO:0005737">
    <property type="term" value="C:cytoplasm"/>
    <property type="evidence" value="ECO:0007669"/>
    <property type="project" value="UniProtKB-SubCell"/>
</dbReference>
<evidence type="ECO:0000256" key="2">
    <source>
        <dbReference type="ARBA" id="ARBA00004691"/>
    </source>
</evidence>
<dbReference type="SUPFAM" id="SSF111337">
    <property type="entry name" value="QueA-like"/>
    <property type="match status" value="1"/>
</dbReference>
<accession>A0A0S4LMT2</accession>
<keyword evidence="7 13" id="KW-0671">Queuosine biosynthesis</keyword>
<dbReference type="EC" id="2.4.99.17" evidence="10 13"/>
<comment type="subunit">
    <text evidence="3 13">Monomer.</text>
</comment>
<comment type="similarity">
    <text evidence="9 13">Belongs to the QueA family.</text>
</comment>
<organism evidence="14 15">
    <name type="scientific">Candidatus Nitrospira nitrificans</name>
    <dbReference type="NCBI Taxonomy" id="1742973"/>
    <lineage>
        <taxon>Bacteria</taxon>
        <taxon>Pseudomonadati</taxon>
        <taxon>Nitrospirota</taxon>
        <taxon>Nitrospiria</taxon>
        <taxon>Nitrospirales</taxon>
        <taxon>Nitrospiraceae</taxon>
        <taxon>Nitrospira</taxon>
    </lineage>
</organism>
<dbReference type="NCBIfam" id="TIGR00113">
    <property type="entry name" value="queA"/>
    <property type="match status" value="1"/>
</dbReference>
<evidence type="ECO:0000256" key="3">
    <source>
        <dbReference type="ARBA" id="ARBA00011245"/>
    </source>
</evidence>
<comment type="catalytic activity">
    <reaction evidence="8 13">
        <text>7-aminomethyl-7-carbaguanosine(34) in tRNA + S-adenosyl-L-methionine = epoxyqueuosine(34) in tRNA + adenine + L-methionine + 2 H(+)</text>
        <dbReference type="Rhea" id="RHEA:32155"/>
        <dbReference type="Rhea" id="RHEA-COMP:10342"/>
        <dbReference type="Rhea" id="RHEA-COMP:18582"/>
        <dbReference type="ChEBI" id="CHEBI:15378"/>
        <dbReference type="ChEBI" id="CHEBI:16708"/>
        <dbReference type="ChEBI" id="CHEBI:57844"/>
        <dbReference type="ChEBI" id="CHEBI:59789"/>
        <dbReference type="ChEBI" id="CHEBI:82833"/>
        <dbReference type="ChEBI" id="CHEBI:194443"/>
        <dbReference type="EC" id="2.4.99.17"/>
    </reaction>
</comment>
<reference evidence="15" key="1">
    <citation type="submission" date="2015-10" db="EMBL/GenBank/DDBJ databases">
        <authorList>
            <person name="Luecker S."/>
            <person name="Luecker S."/>
        </authorList>
    </citation>
    <scope>NUCLEOTIDE SEQUENCE [LARGE SCALE GENOMIC DNA]</scope>
</reference>
<evidence type="ECO:0000313" key="14">
    <source>
        <dbReference type="EMBL" id="CUS38559.1"/>
    </source>
</evidence>
<dbReference type="FunFam" id="3.40.1780.10:FF:000001">
    <property type="entry name" value="S-adenosylmethionine:tRNA ribosyltransferase-isomerase"/>
    <property type="match status" value="1"/>
</dbReference>
<dbReference type="STRING" id="1742973.COMA2_50140"/>
<evidence type="ECO:0000256" key="5">
    <source>
        <dbReference type="ARBA" id="ARBA00022679"/>
    </source>
</evidence>
<evidence type="ECO:0000256" key="4">
    <source>
        <dbReference type="ARBA" id="ARBA00022490"/>
    </source>
</evidence>
<gene>
    <name evidence="13 14" type="primary">queA</name>
    <name evidence="14" type="ORF">COMA2_50140</name>
</gene>
<dbReference type="PANTHER" id="PTHR30307:SF0">
    <property type="entry name" value="S-ADENOSYLMETHIONINE:TRNA RIBOSYLTRANSFERASE-ISOMERASE"/>
    <property type="match status" value="1"/>
</dbReference>
<dbReference type="Gene3D" id="2.40.10.240">
    <property type="entry name" value="QueA-like"/>
    <property type="match status" value="1"/>
</dbReference>
<dbReference type="RefSeq" id="WP_090900557.1">
    <property type="nucleotide sequence ID" value="NZ_CZPZ01000032.1"/>
</dbReference>
<dbReference type="PANTHER" id="PTHR30307">
    <property type="entry name" value="S-ADENOSYLMETHIONINE:TRNA RIBOSYLTRANSFERASE-ISOMERASE"/>
    <property type="match status" value="1"/>
</dbReference>
<comment type="subcellular location">
    <subcellularLocation>
        <location evidence="1 13">Cytoplasm</location>
    </subcellularLocation>
</comment>
<evidence type="ECO:0000256" key="11">
    <source>
        <dbReference type="ARBA" id="ARBA00069325"/>
    </source>
</evidence>
<dbReference type="HAMAP" id="MF_00113">
    <property type="entry name" value="QueA"/>
    <property type="match status" value="1"/>
</dbReference>
<evidence type="ECO:0000256" key="9">
    <source>
        <dbReference type="ARBA" id="ARBA00061210"/>
    </source>
</evidence>
<dbReference type="Pfam" id="PF02547">
    <property type="entry name" value="Queuosine_synth"/>
    <property type="match status" value="1"/>
</dbReference>
<evidence type="ECO:0000256" key="1">
    <source>
        <dbReference type="ARBA" id="ARBA00004496"/>
    </source>
</evidence>
<keyword evidence="6 13" id="KW-0949">S-adenosyl-L-methionine</keyword>
<dbReference type="Gene3D" id="3.40.1780.10">
    <property type="entry name" value="QueA-like"/>
    <property type="match status" value="2"/>
</dbReference>
<evidence type="ECO:0000256" key="10">
    <source>
        <dbReference type="ARBA" id="ARBA00066503"/>
    </source>
</evidence>
<dbReference type="GO" id="GO:0051075">
    <property type="term" value="F:S-adenosylmethionine:tRNA ribosyltransferase-isomerase activity"/>
    <property type="evidence" value="ECO:0007669"/>
    <property type="project" value="UniProtKB-EC"/>
</dbReference>
<dbReference type="GO" id="GO:0008616">
    <property type="term" value="P:tRNA queuosine(34) biosynthetic process"/>
    <property type="evidence" value="ECO:0007669"/>
    <property type="project" value="UniProtKB-UniRule"/>
</dbReference>